<proteinExistence type="predicted"/>
<protein>
    <submittedName>
        <fullName evidence="3">Formin-like protein 5</fullName>
    </submittedName>
</protein>
<evidence type="ECO:0000313" key="4">
    <source>
        <dbReference type="Proteomes" id="UP001140949"/>
    </source>
</evidence>
<evidence type="ECO:0000313" key="3">
    <source>
        <dbReference type="EMBL" id="KAJ6843318.1"/>
    </source>
</evidence>
<comment type="caution">
    <text evidence="3">The sequence shown here is derived from an EMBL/GenBank/DDBJ whole genome shotgun (WGS) entry which is preliminary data.</text>
</comment>
<dbReference type="AlphaFoldDB" id="A0AAX6HR78"/>
<sequence length="304" mass="33449">MSCRHHHSHNHHHSCCCHGCNTSCCSCHSSCSCNSSCSSQPPPISDLQNQHQHLLQTLLLLQQPLKPHHQTPANKDPQLHPSLLQSLLRRIANLETTAQRSPSPPRTPTPPPPPPPNRPTIKHLAATTIQTHFRRHLARRSRTLRDLNRLAAVKSRAFALRSSLSEDSDPREASQIAMDLLSQLDSIQSRDPMIREGKRSITRELVRVTEFVDKVLLVGKGEESGAVGCGRRDTRVRFAENGNGCEAFDELSNRVLEAPEGEEGMAHTGGHGFYGLGDEMGLSAPLPVTMEPVRSGSKKKPSSS</sequence>
<evidence type="ECO:0000256" key="1">
    <source>
        <dbReference type="ARBA" id="ARBA00023186"/>
    </source>
</evidence>
<dbReference type="PANTHER" id="PTHR33322">
    <property type="entry name" value="BAG DOMAIN CONTAINING PROTEIN, EXPRESSED"/>
    <property type="match status" value="1"/>
</dbReference>
<dbReference type="EMBL" id="JANAVB010007200">
    <property type="protein sequence ID" value="KAJ6843318.1"/>
    <property type="molecule type" value="Genomic_DNA"/>
</dbReference>
<feature type="compositionally biased region" description="Pro residues" evidence="2">
    <location>
        <begin position="102"/>
        <end position="118"/>
    </location>
</feature>
<feature type="region of interest" description="Disordered" evidence="2">
    <location>
        <begin position="285"/>
        <end position="304"/>
    </location>
</feature>
<dbReference type="PANTHER" id="PTHR33322:SF18">
    <property type="entry name" value="BAG FAMILY MOLECULAR CHAPERONE REGULATOR 8, CHLOROPLASTIC"/>
    <property type="match status" value="1"/>
</dbReference>
<feature type="region of interest" description="Disordered" evidence="2">
    <location>
        <begin position="96"/>
        <end position="120"/>
    </location>
</feature>
<name>A0AAX6HR78_IRIPA</name>
<evidence type="ECO:0000256" key="2">
    <source>
        <dbReference type="SAM" id="MobiDB-lite"/>
    </source>
</evidence>
<gene>
    <name evidence="3" type="ORF">M6B38_297365</name>
</gene>
<organism evidence="3 4">
    <name type="scientific">Iris pallida</name>
    <name type="common">Sweet iris</name>
    <dbReference type="NCBI Taxonomy" id="29817"/>
    <lineage>
        <taxon>Eukaryota</taxon>
        <taxon>Viridiplantae</taxon>
        <taxon>Streptophyta</taxon>
        <taxon>Embryophyta</taxon>
        <taxon>Tracheophyta</taxon>
        <taxon>Spermatophyta</taxon>
        <taxon>Magnoliopsida</taxon>
        <taxon>Liliopsida</taxon>
        <taxon>Asparagales</taxon>
        <taxon>Iridaceae</taxon>
        <taxon>Iridoideae</taxon>
        <taxon>Irideae</taxon>
        <taxon>Iris</taxon>
    </lineage>
</organism>
<dbReference type="GO" id="GO:0006457">
    <property type="term" value="P:protein folding"/>
    <property type="evidence" value="ECO:0007669"/>
    <property type="project" value="TreeGrafter"/>
</dbReference>
<dbReference type="InterPro" id="IPR040400">
    <property type="entry name" value="BAG5/6/7/8"/>
</dbReference>
<dbReference type="Proteomes" id="UP001140949">
    <property type="component" value="Unassembled WGS sequence"/>
</dbReference>
<dbReference type="GO" id="GO:0009506">
    <property type="term" value="C:plasmodesma"/>
    <property type="evidence" value="ECO:0007669"/>
    <property type="project" value="TreeGrafter"/>
</dbReference>
<dbReference type="PROSITE" id="PS51257">
    <property type="entry name" value="PROKAR_LIPOPROTEIN"/>
    <property type="match status" value="1"/>
</dbReference>
<accession>A0AAX6HR78</accession>
<reference evidence="3" key="1">
    <citation type="journal article" date="2023" name="GigaByte">
        <title>Genome assembly of the bearded iris, Iris pallida Lam.</title>
        <authorList>
            <person name="Bruccoleri R.E."/>
            <person name="Oakeley E.J."/>
            <person name="Faust A.M.E."/>
            <person name="Altorfer M."/>
            <person name="Dessus-Babus S."/>
            <person name="Burckhardt D."/>
            <person name="Oertli M."/>
            <person name="Naumann U."/>
            <person name="Petersen F."/>
            <person name="Wong J."/>
        </authorList>
    </citation>
    <scope>NUCLEOTIDE SEQUENCE</scope>
    <source>
        <strain evidence="3">GSM-AAB239-AS_SAM_17_03QT</strain>
    </source>
</reference>
<dbReference type="Pfam" id="PF00612">
    <property type="entry name" value="IQ"/>
    <property type="match status" value="1"/>
</dbReference>
<reference evidence="3" key="2">
    <citation type="submission" date="2023-04" db="EMBL/GenBank/DDBJ databases">
        <authorList>
            <person name="Bruccoleri R.E."/>
            <person name="Oakeley E.J."/>
            <person name="Faust A.-M."/>
            <person name="Dessus-Babus S."/>
            <person name="Altorfer M."/>
            <person name="Burckhardt D."/>
            <person name="Oertli M."/>
            <person name="Naumann U."/>
            <person name="Petersen F."/>
            <person name="Wong J."/>
        </authorList>
    </citation>
    <scope>NUCLEOTIDE SEQUENCE</scope>
    <source>
        <strain evidence="3">GSM-AAB239-AS_SAM_17_03QT</strain>
        <tissue evidence="3">Leaf</tissue>
    </source>
</reference>
<dbReference type="InterPro" id="IPR000048">
    <property type="entry name" value="IQ_motif_EF-hand-BS"/>
</dbReference>
<keyword evidence="1" id="KW-0143">Chaperone</keyword>
<keyword evidence="4" id="KW-1185">Reference proteome</keyword>
<dbReference type="PROSITE" id="PS50096">
    <property type="entry name" value="IQ"/>
    <property type="match status" value="1"/>
</dbReference>